<evidence type="ECO:0000256" key="15">
    <source>
        <dbReference type="SAM" id="MobiDB-lite"/>
    </source>
</evidence>
<evidence type="ECO:0000313" key="20">
    <source>
        <dbReference type="Proteomes" id="UP000278807"/>
    </source>
</evidence>
<dbReference type="Pfam" id="PF04928">
    <property type="entry name" value="PAP_central"/>
    <property type="match status" value="1"/>
</dbReference>
<dbReference type="Pfam" id="PF04926">
    <property type="entry name" value="PAP_RNA-bind"/>
    <property type="match status" value="1"/>
</dbReference>
<dbReference type="Gene3D" id="1.10.1410.10">
    <property type="match status" value="1"/>
</dbReference>
<dbReference type="Gene3D" id="3.30.460.10">
    <property type="entry name" value="Beta Polymerase, domain 2"/>
    <property type="match status" value="1"/>
</dbReference>
<keyword evidence="6 14" id="KW-0479">Metal-binding</keyword>
<evidence type="ECO:0000256" key="12">
    <source>
        <dbReference type="PIRNR" id="PIRNR018425"/>
    </source>
</evidence>
<feature type="binding site" evidence="13">
    <location>
        <begin position="108"/>
        <end position="110"/>
    </location>
    <ligand>
        <name>ATP</name>
        <dbReference type="ChEBI" id="CHEBI:30616"/>
    </ligand>
</feature>
<dbReference type="GO" id="GO:0046872">
    <property type="term" value="F:metal ion binding"/>
    <property type="evidence" value="ECO:0007669"/>
    <property type="project" value="UniProtKB-KW"/>
</dbReference>
<comment type="catalytic activity">
    <reaction evidence="11 12">
        <text>RNA(n) + ATP = RNA(n)-3'-adenine ribonucleotide + diphosphate</text>
        <dbReference type="Rhea" id="RHEA:11332"/>
        <dbReference type="Rhea" id="RHEA-COMP:14527"/>
        <dbReference type="Rhea" id="RHEA-COMP:17347"/>
        <dbReference type="ChEBI" id="CHEBI:30616"/>
        <dbReference type="ChEBI" id="CHEBI:33019"/>
        <dbReference type="ChEBI" id="CHEBI:140395"/>
        <dbReference type="ChEBI" id="CHEBI:173115"/>
        <dbReference type="EC" id="2.7.7.19"/>
    </reaction>
</comment>
<evidence type="ECO:0000256" key="10">
    <source>
        <dbReference type="ARBA" id="ARBA00023242"/>
    </source>
</evidence>
<feature type="compositionally biased region" description="Low complexity" evidence="15">
    <location>
        <begin position="548"/>
        <end position="569"/>
    </location>
</feature>
<feature type="compositionally biased region" description="Low complexity" evidence="15">
    <location>
        <begin position="454"/>
        <end position="466"/>
    </location>
</feature>
<comment type="function">
    <text evidence="12">Polymerase that creates the 3'-poly(A) tail of mRNA's.</text>
</comment>
<evidence type="ECO:0000256" key="3">
    <source>
        <dbReference type="ARBA" id="ARBA00010912"/>
    </source>
</evidence>
<feature type="domain" description="Poly(A) polymerase RNA-binding" evidence="16">
    <location>
        <begin position="363"/>
        <end position="468"/>
    </location>
</feature>
<evidence type="ECO:0000256" key="1">
    <source>
        <dbReference type="ARBA" id="ARBA00001936"/>
    </source>
</evidence>
<dbReference type="GO" id="GO:0005634">
    <property type="term" value="C:nucleus"/>
    <property type="evidence" value="ECO:0007669"/>
    <property type="project" value="UniProtKB-SubCell"/>
</dbReference>
<comment type="similarity">
    <text evidence="3 12">Belongs to the poly(A) polymerase family.</text>
</comment>
<evidence type="ECO:0000256" key="11">
    <source>
        <dbReference type="ARBA" id="ARBA00048830"/>
    </source>
</evidence>
<proteinExistence type="inferred from homology"/>
<evidence type="ECO:0000259" key="18">
    <source>
        <dbReference type="Pfam" id="PF20750"/>
    </source>
</evidence>
<keyword evidence="4 12" id="KW-0507">mRNA processing</keyword>
<evidence type="ECO:0000256" key="13">
    <source>
        <dbReference type="PIRSR" id="PIRSR018425-1"/>
    </source>
</evidence>
<sequence>MAKPPNPSEIPPQCLGETGALSLKLPTDEEKQDSLALEDTLLKMDIFEDESEMFQRRLALSRLQKISNNWIFKKALEQKIPTHNARNTQGKVFTFGSYRLGVNFKAADIDALLVVPRFITREDFFGDFQNVLLVEDCVEDLAAVPEAFVPVLKMKLLGVEIDLLFAQVDMMTIRDDFSLSDNTEQLLRNMDERDVRSVNGVRVTNDILDLVYQKEVFKKSLKVVRLWAKRKNIYSNACGFLGGVSWAIMVCRICQLYPMAYPSLIVYTFFRIYKDWPWPKPVRLRESEHISSLGLPVWDPRHNPSDQLHLMPILTPSYPSQNSTYNVQRSNKIVIEREFKEAFDITRDIVLKKRPWSDLFTPSFFFTYRHYLCVIVGGNEKRPFKERCGLVESRLRVLVSNLESIRYVQLAHVNSRSYGRGPKDEEAEFIKKWFIGIVFGDDPAQSTSVNHLATNHTNNNNSTDSQSSDHHRVNVDLTKEVRSFEHALERGTSSELTPSVVVTIKHLKRNNLVDVLPPEEMAIVRKHKKAMAVKKAIKNLTETPSSRSQSPQNDNHSNSSNQAQNSPNNVLSTVTPEMPKPSTIAKDYSAVEFPNEDMTGQPNGIKRPLPQNDSDSPKRTRQVSPHSIDAPVTEAASGYQQPKVTSIEASLPLFLIFR</sequence>
<dbReference type="Pfam" id="PF20750">
    <property type="entry name" value="PAP_NTPase"/>
    <property type="match status" value="1"/>
</dbReference>
<dbReference type="WBParaSite" id="HNAJ_0000286801-mRNA-1">
    <property type="protein sequence ID" value="HNAJ_0000286801-mRNA-1"/>
    <property type="gene ID" value="HNAJ_0000286801"/>
</dbReference>
<keyword evidence="5 12" id="KW-0808">Transferase</keyword>
<dbReference type="Proteomes" id="UP000278807">
    <property type="component" value="Unassembled WGS sequence"/>
</dbReference>
<dbReference type="OrthoDB" id="412748at2759"/>
<keyword evidence="9 14" id="KW-0460">Magnesium</keyword>
<dbReference type="PANTHER" id="PTHR10682">
    <property type="entry name" value="POLY A POLYMERASE"/>
    <property type="match status" value="1"/>
</dbReference>
<dbReference type="EMBL" id="UZAE01001528">
    <property type="protein sequence ID" value="VDN98726.1"/>
    <property type="molecule type" value="Genomic_DNA"/>
</dbReference>
<dbReference type="PANTHER" id="PTHR10682:SF10">
    <property type="entry name" value="POLYNUCLEOTIDE ADENYLYLTRANSFERASE"/>
    <property type="match status" value="1"/>
</dbReference>
<dbReference type="GO" id="GO:0006397">
    <property type="term" value="P:mRNA processing"/>
    <property type="evidence" value="ECO:0007669"/>
    <property type="project" value="UniProtKB-KW"/>
</dbReference>
<evidence type="ECO:0000259" key="17">
    <source>
        <dbReference type="Pfam" id="PF04928"/>
    </source>
</evidence>
<keyword evidence="7 12" id="KW-0547">Nucleotide-binding</keyword>
<evidence type="ECO:0000256" key="4">
    <source>
        <dbReference type="ARBA" id="ARBA00022664"/>
    </source>
</evidence>
<dbReference type="SUPFAM" id="SSF81631">
    <property type="entry name" value="PAP/OAS1 substrate-binding domain"/>
    <property type="match status" value="1"/>
</dbReference>
<evidence type="ECO:0000256" key="9">
    <source>
        <dbReference type="ARBA" id="ARBA00022842"/>
    </source>
</evidence>
<dbReference type="GO" id="GO:0003723">
    <property type="term" value="F:RNA binding"/>
    <property type="evidence" value="ECO:0007669"/>
    <property type="project" value="UniProtKB-UniRule"/>
</dbReference>
<evidence type="ECO:0000256" key="14">
    <source>
        <dbReference type="PIRSR" id="PIRSR018425-2"/>
    </source>
</evidence>
<reference evidence="21" key="1">
    <citation type="submission" date="2017-02" db="UniProtKB">
        <authorList>
            <consortium name="WormBaseParasite"/>
        </authorList>
    </citation>
    <scope>IDENTIFICATION</scope>
</reference>
<evidence type="ECO:0000256" key="8">
    <source>
        <dbReference type="ARBA" id="ARBA00022840"/>
    </source>
</evidence>
<feature type="region of interest" description="Disordered" evidence="15">
    <location>
        <begin position="594"/>
        <end position="641"/>
    </location>
</feature>
<feature type="region of interest" description="Disordered" evidence="15">
    <location>
        <begin position="541"/>
        <end position="582"/>
    </location>
</feature>
<dbReference type="GO" id="GO:0031123">
    <property type="term" value="P:RNA 3'-end processing"/>
    <property type="evidence" value="ECO:0007669"/>
    <property type="project" value="InterPro"/>
</dbReference>
<dbReference type="InterPro" id="IPR014492">
    <property type="entry name" value="PolyA_polymerase"/>
</dbReference>
<comment type="cofactor">
    <cofactor evidence="14">
        <name>Mg(2+)</name>
        <dbReference type="ChEBI" id="CHEBI:18420"/>
    </cofactor>
    <text evidence="14">Binds 2 magnesium ions. Also active with manganese.</text>
</comment>
<comment type="subcellular location">
    <subcellularLocation>
        <location evidence="2 12">Nucleus</location>
    </subcellularLocation>
</comment>
<dbReference type="InterPro" id="IPR007010">
    <property type="entry name" value="PolA_pol_RNA-bd_dom"/>
</dbReference>
<evidence type="ECO:0000256" key="6">
    <source>
        <dbReference type="ARBA" id="ARBA00022723"/>
    </source>
</evidence>
<feature type="domain" description="Poly(A) polymerase nucleotidyltransferase" evidence="18">
    <location>
        <begin position="16"/>
        <end position="211"/>
    </location>
</feature>
<dbReference type="STRING" id="102285.A0A0R3T730"/>
<evidence type="ECO:0000259" key="16">
    <source>
        <dbReference type="Pfam" id="PF04926"/>
    </source>
</evidence>
<feature type="binding site" evidence="13">
    <location>
        <begin position="95"/>
        <end position="97"/>
    </location>
    <ligand>
        <name>ATP</name>
        <dbReference type="ChEBI" id="CHEBI:30616"/>
    </ligand>
</feature>
<feature type="binding site" evidence="14">
    <location>
        <position position="162"/>
    </location>
    <ligand>
        <name>Mg(2+)</name>
        <dbReference type="ChEBI" id="CHEBI:18420"/>
        <label>2</label>
        <note>catalytic</note>
    </ligand>
</feature>
<feature type="binding site" evidence="13">
    <location>
        <position position="234"/>
    </location>
    <ligand>
        <name>ATP</name>
        <dbReference type="ChEBI" id="CHEBI:30616"/>
    </ligand>
</feature>
<comment type="cofactor">
    <cofactor evidence="1">
        <name>Mn(2+)</name>
        <dbReference type="ChEBI" id="CHEBI:29035"/>
    </cofactor>
</comment>
<protein>
    <recommendedName>
        <fullName evidence="12">Poly(A) polymerase</fullName>
        <ecNumber evidence="12">2.7.7.19</ecNumber>
    </recommendedName>
</protein>
<dbReference type="SUPFAM" id="SSF81301">
    <property type="entry name" value="Nucleotidyltransferase"/>
    <property type="match status" value="1"/>
</dbReference>
<feature type="binding site" evidence="13">
    <location>
        <begin position="243"/>
        <end position="244"/>
    </location>
    <ligand>
        <name>ATP</name>
        <dbReference type="ChEBI" id="CHEBI:30616"/>
    </ligand>
</feature>
<dbReference type="InterPro" id="IPR048840">
    <property type="entry name" value="PolA_pol_NTPase"/>
</dbReference>
<keyword evidence="20" id="KW-1185">Reference proteome</keyword>
<evidence type="ECO:0000313" key="19">
    <source>
        <dbReference type="EMBL" id="VDN98726.1"/>
    </source>
</evidence>
<feature type="binding site" evidence="14">
    <location>
        <position position="110"/>
    </location>
    <ligand>
        <name>Mg(2+)</name>
        <dbReference type="ChEBI" id="CHEBI:18420"/>
        <label>1</label>
        <note>catalytic</note>
    </ligand>
</feature>
<accession>A0A0R3T730</accession>
<feature type="binding site" evidence="14">
    <location>
        <position position="110"/>
    </location>
    <ligand>
        <name>Mg(2+)</name>
        <dbReference type="ChEBI" id="CHEBI:18420"/>
        <label>2</label>
        <note>catalytic</note>
    </ligand>
</feature>
<dbReference type="FunFam" id="1.10.1410.10:FF:000001">
    <property type="entry name" value="Putative poly(A) polymerase gamma"/>
    <property type="match status" value="1"/>
</dbReference>
<dbReference type="SUPFAM" id="SSF55003">
    <property type="entry name" value="PAP/Archaeal CCA-adding enzyme, C-terminal domain"/>
    <property type="match status" value="1"/>
</dbReference>
<dbReference type="GO" id="GO:1990817">
    <property type="term" value="F:poly(A) RNA polymerase activity"/>
    <property type="evidence" value="ECO:0007669"/>
    <property type="project" value="UniProtKB-UniRule"/>
</dbReference>
<feature type="binding site" evidence="14">
    <location>
        <position position="108"/>
    </location>
    <ligand>
        <name>Mg(2+)</name>
        <dbReference type="ChEBI" id="CHEBI:18420"/>
        <label>2</label>
        <note>catalytic</note>
    </ligand>
</feature>
<dbReference type="PIRSF" id="PIRSF018425">
    <property type="entry name" value="PolyA_polymerase"/>
    <property type="match status" value="1"/>
</dbReference>
<keyword evidence="8 12" id="KW-0067">ATP-binding</keyword>
<reference evidence="19 20" key="2">
    <citation type="submission" date="2018-11" db="EMBL/GenBank/DDBJ databases">
        <authorList>
            <consortium name="Pathogen Informatics"/>
        </authorList>
    </citation>
    <scope>NUCLEOTIDE SEQUENCE [LARGE SCALE GENOMIC DNA]</scope>
</reference>
<dbReference type="GO" id="GO:0005524">
    <property type="term" value="F:ATP binding"/>
    <property type="evidence" value="ECO:0007669"/>
    <property type="project" value="UniProtKB-UniRule"/>
</dbReference>
<organism evidence="21">
    <name type="scientific">Rodentolepis nana</name>
    <name type="common">Dwarf tapeworm</name>
    <name type="synonym">Hymenolepis nana</name>
    <dbReference type="NCBI Taxonomy" id="102285"/>
    <lineage>
        <taxon>Eukaryota</taxon>
        <taxon>Metazoa</taxon>
        <taxon>Spiralia</taxon>
        <taxon>Lophotrochozoa</taxon>
        <taxon>Platyhelminthes</taxon>
        <taxon>Cestoda</taxon>
        <taxon>Eucestoda</taxon>
        <taxon>Cyclophyllidea</taxon>
        <taxon>Hymenolepididae</taxon>
        <taxon>Rodentolepis</taxon>
    </lineage>
</organism>
<dbReference type="InterPro" id="IPR011068">
    <property type="entry name" value="NuclTrfase_I-like_C"/>
</dbReference>
<name>A0A0R3T730_RODNA</name>
<keyword evidence="10 12" id="KW-0539">Nucleus</keyword>
<feature type="region of interest" description="Disordered" evidence="15">
    <location>
        <begin position="448"/>
        <end position="471"/>
    </location>
</feature>
<gene>
    <name evidence="19" type="ORF">HNAJ_LOCUS2867</name>
</gene>
<dbReference type="InterPro" id="IPR007012">
    <property type="entry name" value="PolA_pol_cen_dom"/>
</dbReference>
<dbReference type="AlphaFoldDB" id="A0A0R3T730"/>
<feature type="binding site" evidence="14">
    <location>
        <position position="108"/>
    </location>
    <ligand>
        <name>Mg(2+)</name>
        <dbReference type="ChEBI" id="CHEBI:18420"/>
        <label>1</label>
        <note>catalytic</note>
    </ligand>
</feature>
<evidence type="ECO:0000256" key="5">
    <source>
        <dbReference type="ARBA" id="ARBA00022679"/>
    </source>
</evidence>
<feature type="domain" description="Poly(A) polymerase central" evidence="17">
    <location>
        <begin position="216"/>
        <end position="361"/>
    </location>
</feature>
<dbReference type="EC" id="2.7.7.19" evidence="12"/>
<evidence type="ECO:0000256" key="2">
    <source>
        <dbReference type="ARBA" id="ARBA00004123"/>
    </source>
</evidence>
<evidence type="ECO:0000313" key="21">
    <source>
        <dbReference type="WBParaSite" id="HNAJ_0000286801-mRNA-1"/>
    </source>
</evidence>
<evidence type="ECO:0000256" key="7">
    <source>
        <dbReference type="ARBA" id="ARBA00022741"/>
    </source>
</evidence>
<feature type="binding site" evidence="13">
    <location>
        <position position="162"/>
    </location>
    <ligand>
        <name>ATP</name>
        <dbReference type="ChEBI" id="CHEBI:30616"/>
    </ligand>
</feature>
<dbReference type="FunFam" id="3.30.460.10:FF:000002">
    <property type="entry name" value="Poly(A) polymerase alpha, putative"/>
    <property type="match status" value="1"/>
</dbReference>
<dbReference type="CDD" id="cd05402">
    <property type="entry name" value="NT_PAP_TUTase"/>
    <property type="match status" value="1"/>
</dbReference>
<dbReference type="InterPro" id="IPR043519">
    <property type="entry name" value="NT_sf"/>
</dbReference>
<dbReference type="Gene3D" id="3.30.70.590">
    <property type="entry name" value="Poly(A) polymerase predicted RNA binding domain"/>
    <property type="match status" value="1"/>
</dbReference>